<protein>
    <submittedName>
        <fullName evidence="2">Uncharacterized protein</fullName>
    </submittedName>
</protein>
<dbReference type="OrthoDB" id="2405700at2759"/>
<dbReference type="Proteomes" id="UP000807769">
    <property type="component" value="Unassembled WGS sequence"/>
</dbReference>
<gene>
    <name evidence="2" type="ORF">BJ212DRAFT_1299735</name>
</gene>
<keyword evidence="3" id="KW-1185">Reference proteome</keyword>
<accession>A0A9P7EBH6</accession>
<evidence type="ECO:0000313" key="3">
    <source>
        <dbReference type="Proteomes" id="UP000807769"/>
    </source>
</evidence>
<feature type="region of interest" description="Disordered" evidence="1">
    <location>
        <begin position="191"/>
        <end position="230"/>
    </location>
</feature>
<feature type="compositionally biased region" description="Low complexity" evidence="1">
    <location>
        <begin position="83"/>
        <end position="116"/>
    </location>
</feature>
<organism evidence="2 3">
    <name type="scientific">Suillus subaureus</name>
    <dbReference type="NCBI Taxonomy" id="48587"/>
    <lineage>
        <taxon>Eukaryota</taxon>
        <taxon>Fungi</taxon>
        <taxon>Dikarya</taxon>
        <taxon>Basidiomycota</taxon>
        <taxon>Agaricomycotina</taxon>
        <taxon>Agaricomycetes</taxon>
        <taxon>Agaricomycetidae</taxon>
        <taxon>Boletales</taxon>
        <taxon>Suillineae</taxon>
        <taxon>Suillaceae</taxon>
        <taxon>Suillus</taxon>
    </lineage>
</organism>
<evidence type="ECO:0000256" key="1">
    <source>
        <dbReference type="SAM" id="MobiDB-lite"/>
    </source>
</evidence>
<dbReference type="GO" id="GO:0005737">
    <property type="term" value="C:cytoplasm"/>
    <property type="evidence" value="ECO:0007669"/>
    <property type="project" value="TreeGrafter"/>
</dbReference>
<proteinExistence type="predicted"/>
<reference evidence="2" key="1">
    <citation type="journal article" date="2020" name="New Phytol.">
        <title>Comparative genomics reveals dynamic genome evolution in host specialist ectomycorrhizal fungi.</title>
        <authorList>
            <person name="Lofgren L.A."/>
            <person name="Nguyen N.H."/>
            <person name="Vilgalys R."/>
            <person name="Ruytinx J."/>
            <person name="Liao H.L."/>
            <person name="Branco S."/>
            <person name="Kuo A."/>
            <person name="LaButti K."/>
            <person name="Lipzen A."/>
            <person name="Andreopoulos W."/>
            <person name="Pangilinan J."/>
            <person name="Riley R."/>
            <person name="Hundley H."/>
            <person name="Na H."/>
            <person name="Barry K."/>
            <person name="Grigoriev I.V."/>
            <person name="Stajich J.E."/>
            <person name="Kennedy P.G."/>
        </authorList>
    </citation>
    <scope>NUCLEOTIDE SEQUENCE</scope>
    <source>
        <strain evidence="2">MN1</strain>
    </source>
</reference>
<dbReference type="AlphaFoldDB" id="A0A9P7EBH6"/>
<dbReference type="EMBL" id="JABBWG010000016">
    <property type="protein sequence ID" value="KAG1816480.1"/>
    <property type="molecule type" value="Genomic_DNA"/>
</dbReference>
<dbReference type="RefSeq" id="XP_041193153.1">
    <property type="nucleotide sequence ID" value="XM_041332911.1"/>
</dbReference>
<feature type="compositionally biased region" description="Polar residues" evidence="1">
    <location>
        <begin position="120"/>
        <end position="134"/>
    </location>
</feature>
<sequence length="401" mass="42950">MSPTNHYPPAHSSQLAAESSSAFQYGSAPPHATDPIGLDEEMPPAYTPSADTYHGETTVDSGPRRPFHQQPRPSHSTRRPSHSHSSSGSHSYSSHATSSSSHSQPLSPSRQHPQQPLWTVPSSWSAPAGQQYQSHRGGGLVGALISTVRDAVDAVSGLHDEQIRSMQQSQAGAYAAPYPTSSSAGMIQSTYTSSYQGGQGPVPGVPSAQQTPPRHVPDDGSPTTTPAPGHPLLNNGYLLVYPNKDYICIKCKNTGYKNYDPSHPCRKCWEKYGKRYAGALTYTSWNTESSSRSSKFQRALPRFAPPQASQLLLQSSSYTGRPPHAILPQAPTSYGQHLYVHNPIIGMGRTPPVPHAIPVPPGDPRLGGQMCQKCGGTGTLPLLIIDVRPCSVCGGIGRNLR</sequence>
<name>A0A9P7EBH6_9AGAM</name>
<dbReference type="PANTHER" id="PTHR28031:SF1">
    <property type="entry name" value="PROLINE-RICH PROTEIN HUA1"/>
    <property type="match status" value="1"/>
</dbReference>
<feature type="compositionally biased region" description="Polar residues" evidence="1">
    <location>
        <begin position="1"/>
        <end position="24"/>
    </location>
</feature>
<dbReference type="InterPro" id="IPR038910">
    <property type="entry name" value="Hua1-like"/>
</dbReference>
<dbReference type="GeneID" id="64626928"/>
<evidence type="ECO:0000313" key="2">
    <source>
        <dbReference type="EMBL" id="KAG1816480.1"/>
    </source>
</evidence>
<feature type="region of interest" description="Disordered" evidence="1">
    <location>
        <begin position="1"/>
        <end position="136"/>
    </location>
</feature>
<comment type="caution">
    <text evidence="2">The sequence shown here is derived from an EMBL/GenBank/DDBJ whole genome shotgun (WGS) entry which is preliminary data.</text>
</comment>
<dbReference type="PANTHER" id="PTHR28031">
    <property type="entry name" value="PROLINE-RICH PROTEIN HUA1"/>
    <property type="match status" value="1"/>
</dbReference>